<dbReference type="EMBL" id="SJPP01000001">
    <property type="protein sequence ID" value="TWU11535.1"/>
    <property type="molecule type" value="Genomic_DNA"/>
</dbReference>
<keyword evidence="1" id="KW-0472">Membrane</keyword>
<feature type="transmembrane region" description="Helical" evidence="1">
    <location>
        <begin position="126"/>
        <end position="149"/>
    </location>
</feature>
<proteinExistence type="predicted"/>
<evidence type="ECO:0000313" key="2">
    <source>
        <dbReference type="EMBL" id="TWU11535.1"/>
    </source>
</evidence>
<dbReference type="RefSeq" id="WP_146369132.1">
    <property type="nucleotide sequence ID" value="NZ_SJPP01000001.1"/>
</dbReference>
<feature type="transmembrane region" description="Helical" evidence="1">
    <location>
        <begin position="161"/>
        <end position="181"/>
    </location>
</feature>
<organism evidence="2 3">
    <name type="scientific">Symmachiella macrocystis</name>
    <dbReference type="NCBI Taxonomy" id="2527985"/>
    <lineage>
        <taxon>Bacteria</taxon>
        <taxon>Pseudomonadati</taxon>
        <taxon>Planctomycetota</taxon>
        <taxon>Planctomycetia</taxon>
        <taxon>Planctomycetales</taxon>
        <taxon>Planctomycetaceae</taxon>
        <taxon>Symmachiella</taxon>
    </lineage>
</organism>
<dbReference type="Proteomes" id="UP000320735">
    <property type="component" value="Unassembled WGS sequence"/>
</dbReference>
<feature type="transmembrane region" description="Helical" evidence="1">
    <location>
        <begin position="61"/>
        <end position="82"/>
    </location>
</feature>
<gene>
    <name evidence="2" type="ORF">CA54_03420</name>
</gene>
<feature type="transmembrane region" description="Helical" evidence="1">
    <location>
        <begin position="94"/>
        <end position="114"/>
    </location>
</feature>
<protein>
    <submittedName>
        <fullName evidence="2">Uncharacterized protein</fullName>
    </submittedName>
</protein>
<keyword evidence="1" id="KW-0812">Transmembrane</keyword>
<dbReference type="AlphaFoldDB" id="A0A5C6BHF0"/>
<comment type="caution">
    <text evidence="2">The sequence shown here is derived from an EMBL/GenBank/DDBJ whole genome shotgun (WGS) entry which is preliminary data.</text>
</comment>
<sequence length="185" mass="19373">MTVSTKDQLIVFFGASLYSGILSGFAASIPLLGTLAPGALFGFWLAWAIDTTIHPLQFRQVATLVASATVSYIIALIISVNFPLRELNIGMWSVAVQGALAGGAGAFGLALSTVATIPQLRSWQLLFAMSVAGAALGGLCELAAMYILFHTGLVEPISNVPLFMSWQIGVGATLPLTAKFANRAK</sequence>
<feature type="transmembrane region" description="Helical" evidence="1">
    <location>
        <begin position="20"/>
        <end position="49"/>
    </location>
</feature>
<keyword evidence="3" id="KW-1185">Reference proteome</keyword>
<evidence type="ECO:0000313" key="3">
    <source>
        <dbReference type="Proteomes" id="UP000320735"/>
    </source>
</evidence>
<reference evidence="2 3" key="1">
    <citation type="submission" date="2019-02" db="EMBL/GenBank/DDBJ databases">
        <title>Deep-cultivation of Planctomycetes and their phenomic and genomic characterization uncovers novel biology.</title>
        <authorList>
            <person name="Wiegand S."/>
            <person name="Jogler M."/>
            <person name="Boedeker C."/>
            <person name="Pinto D."/>
            <person name="Vollmers J."/>
            <person name="Rivas-Marin E."/>
            <person name="Kohn T."/>
            <person name="Peeters S.H."/>
            <person name="Heuer A."/>
            <person name="Rast P."/>
            <person name="Oberbeckmann S."/>
            <person name="Bunk B."/>
            <person name="Jeske O."/>
            <person name="Meyerdierks A."/>
            <person name="Storesund J.E."/>
            <person name="Kallscheuer N."/>
            <person name="Luecker S."/>
            <person name="Lage O.M."/>
            <person name="Pohl T."/>
            <person name="Merkel B.J."/>
            <person name="Hornburger P."/>
            <person name="Mueller R.-W."/>
            <person name="Bruemmer F."/>
            <person name="Labrenz M."/>
            <person name="Spormann A.M."/>
            <person name="Op Den Camp H."/>
            <person name="Overmann J."/>
            <person name="Amann R."/>
            <person name="Jetten M.S.M."/>
            <person name="Mascher T."/>
            <person name="Medema M.H."/>
            <person name="Devos D.P."/>
            <person name="Kaster A.-K."/>
            <person name="Ovreas L."/>
            <person name="Rohde M."/>
            <person name="Galperin M.Y."/>
            <person name="Jogler C."/>
        </authorList>
    </citation>
    <scope>NUCLEOTIDE SEQUENCE [LARGE SCALE GENOMIC DNA]</scope>
    <source>
        <strain evidence="2 3">CA54</strain>
    </source>
</reference>
<keyword evidence="1" id="KW-1133">Transmembrane helix</keyword>
<name>A0A5C6BHF0_9PLAN</name>
<evidence type="ECO:0000256" key="1">
    <source>
        <dbReference type="SAM" id="Phobius"/>
    </source>
</evidence>
<accession>A0A5C6BHF0</accession>